<organism evidence="8 10">
    <name type="scientific">Schizosaccharomyces japonicus (strain yFS275 / FY16936)</name>
    <name type="common">Fission yeast</name>
    <dbReference type="NCBI Taxonomy" id="402676"/>
    <lineage>
        <taxon>Eukaryota</taxon>
        <taxon>Fungi</taxon>
        <taxon>Dikarya</taxon>
        <taxon>Ascomycota</taxon>
        <taxon>Taphrinomycotina</taxon>
        <taxon>Schizosaccharomycetes</taxon>
        <taxon>Schizosaccharomycetales</taxon>
        <taxon>Schizosaccharomycetaceae</taxon>
        <taxon>Schizosaccharomyces</taxon>
    </lineage>
</organism>
<dbReference type="GO" id="GO:0032116">
    <property type="term" value="C:SMC loading complex"/>
    <property type="evidence" value="ECO:0000318"/>
    <property type="project" value="GO_Central"/>
</dbReference>
<dbReference type="OrthoDB" id="5565328at2759"/>
<evidence type="ECO:0000256" key="7">
    <source>
        <dbReference type="ARBA" id="ARBA00023306"/>
    </source>
</evidence>
<dbReference type="eggNOG" id="ENOG502RK5N">
    <property type="taxonomic scope" value="Eukaryota"/>
</dbReference>
<dbReference type="Pfam" id="PF10345">
    <property type="entry name" value="Cohesin_load"/>
    <property type="match status" value="1"/>
</dbReference>
<dbReference type="EMBL" id="KE651166">
    <property type="protein sequence ID" value="EEB05659.1"/>
    <property type="molecule type" value="Genomic_DNA"/>
</dbReference>
<reference evidence="8 10" key="1">
    <citation type="journal article" date="2011" name="Science">
        <title>Comparative functional genomics of the fission yeasts.</title>
        <authorList>
            <person name="Rhind N."/>
            <person name="Chen Z."/>
            <person name="Yassour M."/>
            <person name="Thompson D.A."/>
            <person name="Haas B.J."/>
            <person name="Habib N."/>
            <person name="Wapinski I."/>
            <person name="Roy S."/>
            <person name="Lin M.F."/>
            <person name="Heiman D.I."/>
            <person name="Young S.K."/>
            <person name="Furuya K."/>
            <person name="Guo Y."/>
            <person name="Pidoux A."/>
            <person name="Chen H.M."/>
            <person name="Robbertse B."/>
            <person name="Goldberg J.M."/>
            <person name="Aoki K."/>
            <person name="Bayne E.H."/>
            <person name="Berlin A.M."/>
            <person name="Desjardins C.A."/>
            <person name="Dobbs E."/>
            <person name="Dukaj L."/>
            <person name="Fan L."/>
            <person name="FitzGerald M.G."/>
            <person name="French C."/>
            <person name="Gujja S."/>
            <person name="Hansen K."/>
            <person name="Keifenheim D."/>
            <person name="Levin J.Z."/>
            <person name="Mosher R.A."/>
            <person name="Mueller C.A."/>
            <person name="Pfiffner J."/>
            <person name="Priest M."/>
            <person name="Russ C."/>
            <person name="Smialowska A."/>
            <person name="Swoboda P."/>
            <person name="Sykes S.M."/>
            <person name="Vaughn M."/>
            <person name="Vengrova S."/>
            <person name="Yoder R."/>
            <person name="Zeng Q."/>
            <person name="Allshire R."/>
            <person name="Baulcombe D."/>
            <person name="Birren B.W."/>
            <person name="Brown W."/>
            <person name="Ekwall K."/>
            <person name="Kellis M."/>
            <person name="Leatherwood J."/>
            <person name="Levin H."/>
            <person name="Margalit H."/>
            <person name="Martienssen R."/>
            <person name="Nieduszynski C.A."/>
            <person name="Spatafora J.W."/>
            <person name="Friedman N."/>
            <person name="Dalgaard J.Z."/>
            <person name="Baumann P."/>
            <person name="Niki H."/>
            <person name="Regev A."/>
            <person name="Nusbaum C."/>
        </authorList>
    </citation>
    <scope>NUCLEOTIDE SEQUENCE [LARGE SCALE GENOMIC DNA]</scope>
    <source>
        <strain evidence="10">yFS275 / FY16936</strain>
    </source>
</reference>
<dbReference type="GO" id="GO:0000785">
    <property type="term" value="C:chromatin"/>
    <property type="evidence" value="ECO:0000318"/>
    <property type="project" value="GO_Central"/>
</dbReference>
<keyword evidence="6" id="KW-0539">Nucleus</keyword>
<sequence>MQRTRANTENTVQTEKYLFLWPLAEKYFECATALLKVKGLVPQFGRLINAGLHCLRVVLKDPTISSMVELKTRKRICQILLAHTTEYAEAEDMLNKALIITKQMNLIHEQFALNGLLAHVFKETSPNAAKRLLQRCSQDAEQYAAVASPADAAIAYKWVYEYYLASQCFQGDAFIAKNIGSYASKHNHKEMYLLGLLLAHEDIPETIRPRNWQLTVLVKLARTLYSLGIGDVATSRDRLRSLHIELEQDELNWPSADVAFHVQDDAYLITHWVSLNQLYIIVYLVSGLCYLGDTNSGRAERFFCEGLRLLETYAFDDSDARHLYFSKLWSDKTRHTFYAYLTCAYLNRSNIASAEQYATKLDSSPFSNVIRAMLCHRRGQTDSALAMYKNIMMQQNIGEEIFVLAVMNVINILRDTVEANRFLEAIEKICTSQHNTQYATWWAILKAVRNPDKTAQTNELLYASGSASAHANTQMQYVTLLPLCARLKDTQQIEKMALNSYLMAKKSKDIVWTFLTGSVLENVYHSTQDQERISQQHRQNEIHHRQLQKFLRTTT</sequence>
<dbReference type="AlphaFoldDB" id="B6JWA8"/>
<proteinExistence type="inferred from homology"/>
<evidence type="ECO:0000256" key="6">
    <source>
        <dbReference type="ARBA" id="ARBA00023242"/>
    </source>
</evidence>
<dbReference type="GO" id="GO:0034088">
    <property type="term" value="P:maintenance of mitotic sister chromatid cohesion"/>
    <property type="evidence" value="ECO:0000318"/>
    <property type="project" value="GO_Central"/>
</dbReference>
<evidence type="ECO:0000313" key="9">
    <source>
        <dbReference type="JaponicusDB" id="SJAG_00682"/>
    </source>
</evidence>
<comment type="similarity">
    <text evidence="2">Belongs to the SCC4/mau-2 family.</text>
</comment>
<dbReference type="RefSeq" id="XP_002171952.1">
    <property type="nucleotide sequence ID" value="XM_002171916.1"/>
</dbReference>
<dbReference type="PANTHER" id="PTHR21394">
    <property type="entry name" value="MAU2 CHROMATID COHESION FACTOR HOMOLOG"/>
    <property type="match status" value="1"/>
</dbReference>
<name>B6JWA8_SCHJY</name>
<dbReference type="InterPro" id="IPR019440">
    <property type="entry name" value="MAU2"/>
</dbReference>
<dbReference type="GeneID" id="7050718"/>
<protein>
    <submittedName>
        <fullName evidence="8">Cohesin loading factor Ssl3</fullName>
    </submittedName>
</protein>
<keyword evidence="3" id="KW-0132">Cell division</keyword>
<dbReference type="OMA" id="HIQSAMA"/>
<evidence type="ECO:0000256" key="3">
    <source>
        <dbReference type="ARBA" id="ARBA00022618"/>
    </source>
</evidence>
<evidence type="ECO:0000256" key="5">
    <source>
        <dbReference type="ARBA" id="ARBA00022829"/>
    </source>
</evidence>
<dbReference type="HOGENOM" id="CLU_491032_0_0_1"/>
<dbReference type="GO" id="GO:0140588">
    <property type="term" value="P:chromatin looping"/>
    <property type="evidence" value="ECO:0007669"/>
    <property type="project" value="EnsemblFungi"/>
</dbReference>
<dbReference type="GO" id="GO:0007059">
    <property type="term" value="P:chromosome segregation"/>
    <property type="evidence" value="ECO:0007669"/>
    <property type="project" value="UniProtKB-KW"/>
</dbReference>
<keyword evidence="4" id="KW-0498">Mitosis</keyword>
<keyword evidence="10" id="KW-1185">Reference proteome</keyword>
<dbReference type="GO" id="GO:0061775">
    <property type="term" value="F:cohesin loader activity"/>
    <property type="evidence" value="ECO:0007669"/>
    <property type="project" value="EnsemblFungi"/>
</dbReference>
<evidence type="ECO:0000313" key="8">
    <source>
        <dbReference type="EMBL" id="EEB05659.1"/>
    </source>
</evidence>
<keyword evidence="7" id="KW-0131">Cell cycle</keyword>
<comment type="subcellular location">
    <subcellularLocation>
        <location evidence="1">Nucleus</location>
    </subcellularLocation>
</comment>
<gene>
    <name evidence="9" type="primary">ssl3</name>
    <name evidence="8" type="ORF">SJAG_00682</name>
</gene>
<evidence type="ECO:0000256" key="1">
    <source>
        <dbReference type="ARBA" id="ARBA00004123"/>
    </source>
</evidence>
<dbReference type="Proteomes" id="UP000001744">
    <property type="component" value="Unassembled WGS sequence"/>
</dbReference>
<dbReference type="VEuPathDB" id="FungiDB:SJAG_00682"/>
<dbReference type="GO" id="GO:0051301">
    <property type="term" value="P:cell division"/>
    <property type="evidence" value="ECO:0007669"/>
    <property type="project" value="UniProtKB-KW"/>
</dbReference>
<evidence type="ECO:0000256" key="4">
    <source>
        <dbReference type="ARBA" id="ARBA00022776"/>
    </source>
</evidence>
<dbReference type="GO" id="GO:0003690">
    <property type="term" value="F:double-stranded DNA binding"/>
    <property type="evidence" value="ECO:0007669"/>
    <property type="project" value="EnsemblFungi"/>
</dbReference>
<accession>B6JWA8</accession>
<evidence type="ECO:0000256" key="2">
    <source>
        <dbReference type="ARBA" id="ARBA00008585"/>
    </source>
</evidence>
<dbReference type="STRING" id="402676.B6JWA8"/>
<keyword evidence="5" id="KW-0159">Chromosome partition</keyword>
<dbReference type="JaponicusDB" id="SJAG_00682">
    <property type="gene designation" value="ssl3"/>
</dbReference>
<evidence type="ECO:0000313" key="10">
    <source>
        <dbReference type="Proteomes" id="UP000001744"/>
    </source>
</evidence>